<comment type="caution">
    <text evidence="8">The sequence shown here is derived from an EMBL/GenBank/DDBJ whole genome shotgun (WGS) entry which is preliminary data.</text>
</comment>
<dbReference type="GO" id="GO:0000160">
    <property type="term" value="P:phosphorelay signal transduction system"/>
    <property type="evidence" value="ECO:0007669"/>
    <property type="project" value="InterPro"/>
</dbReference>
<dbReference type="GO" id="GO:0043565">
    <property type="term" value="F:sequence-specific DNA binding"/>
    <property type="evidence" value="ECO:0007669"/>
    <property type="project" value="InterPro"/>
</dbReference>
<protein>
    <submittedName>
        <fullName evidence="8">DNA-binding NtrC family response regulator</fullName>
    </submittedName>
</protein>
<dbReference type="RefSeq" id="WP_144686568.1">
    <property type="nucleotide sequence ID" value="NZ_VLLC01000038.1"/>
</dbReference>
<dbReference type="Gene3D" id="1.10.10.60">
    <property type="entry name" value="Homeodomain-like"/>
    <property type="match status" value="1"/>
</dbReference>
<dbReference type="PANTHER" id="PTHR32071">
    <property type="entry name" value="TRANSCRIPTIONAL REGULATORY PROTEIN"/>
    <property type="match status" value="1"/>
</dbReference>
<evidence type="ECO:0000256" key="4">
    <source>
        <dbReference type="ARBA" id="ARBA00023163"/>
    </source>
</evidence>
<gene>
    <name evidence="8" type="ORF">LZ24_03078</name>
</gene>
<keyword evidence="5" id="KW-0597">Phosphoprotein</keyword>
<dbReference type="PRINTS" id="PR01590">
    <property type="entry name" value="HTHFIS"/>
</dbReference>
<keyword evidence="2" id="KW-0067">ATP-binding</keyword>
<reference evidence="8 9" key="1">
    <citation type="submission" date="2019-07" db="EMBL/GenBank/DDBJ databases">
        <title>Genome sequencing of 100 strains of the haloalkaliphilic chemolithoautotrophic sulfur-oxidizing bacterium Thioalkalivibrio.</title>
        <authorList>
            <person name="Muyzer G."/>
        </authorList>
    </citation>
    <scope>NUCLEOTIDE SEQUENCE [LARGE SCALE GENOMIC DNA]</scope>
    <source>
        <strain evidence="8 9">ASO4-4</strain>
    </source>
</reference>
<dbReference type="SMART" id="SM00382">
    <property type="entry name" value="AAA"/>
    <property type="match status" value="1"/>
</dbReference>
<dbReference type="Gene3D" id="3.40.50.300">
    <property type="entry name" value="P-loop containing nucleotide triphosphate hydrolases"/>
    <property type="match status" value="1"/>
</dbReference>
<evidence type="ECO:0000256" key="3">
    <source>
        <dbReference type="ARBA" id="ARBA00023015"/>
    </source>
</evidence>
<dbReference type="InterPro" id="IPR027417">
    <property type="entry name" value="P-loop_NTPase"/>
</dbReference>
<accession>A0A562R706</accession>
<dbReference type="Pfam" id="PF02954">
    <property type="entry name" value="HTH_8"/>
    <property type="match status" value="1"/>
</dbReference>
<organism evidence="8 9">
    <name type="scientific">Desulfobotulus alkaliphilus</name>
    <dbReference type="NCBI Taxonomy" id="622671"/>
    <lineage>
        <taxon>Bacteria</taxon>
        <taxon>Pseudomonadati</taxon>
        <taxon>Thermodesulfobacteriota</taxon>
        <taxon>Desulfobacteria</taxon>
        <taxon>Desulfobacterales</taxon>
        <taxon>Desulfobacteraceae</taxon>
        <taxon>Desulfobotulus</taxon>
    </lineage>
</organism>
<dbReference type="SUPFAM" id="SSF46689">
    <property type="entry name" value="Homeodomain-like"/>
    <property type="match status" value="1"/>
</dbReference>
<dbReference type="CDD" id="cd00009">
    <property type="entry name" value="AAA"/>
    <property type="match status" value="1"/>
</dbReference>
<dbReference type="SMART" id="SM00448">
    <property type="entry name" value="REC"/>
    <property type="match status" value="1"/>
</dbReference>
<dbReference type="InterPro" id="IPR009057">
    <property type="entry name" value="Homeodomain-like_sf"/>
</dbReference>
<dbReference type="PROSITE" id="PS00675">
    <property type="entry name" value="SIGMA54_INTERACT_1"/>
    <property type="match status" value="1"/>
</dbReference>
<keyword evidence="3" id="KW-0805">Transcription regulation</keyword>
<evidence type="ECO:0000313" key="9">
    <source>
        <dbReference type="Proteomes" id="UP000318307"/>
    </source>
</evidence>
<proteinExistence type="predicted"/>
<dbReference type="InterPro" id="IPR003593">
    <property type="entry name" value="AAA+_ATPase"/>
</dbReference>
<feature type="modified residue" description="4-aspartylphosphate" evidence="5">
    <location>
        <position position="57"/>
    </location>
</feature>
<dbReference type="Pfam" id="PF00158">
    <property type="entry name" value="Sigma54_activat"/>
    <property type="match status" value="1"/>
</dbReference>
<dbReference type="GO" id="GO:0005524">
    <property type="term" value="F:ATP binding"/>
    <property type="evidence" value="ECO:0007669"/>
    <property type="project" value="UniProtKB-KW"/>
</dbReference>
<dbReference type="PROSITE" id="PS50110">
    <property type="entry name" value="RESPONSE_REGULATORY"/>
    <property type="match status" value="1"/>
</dbReference>
<dbReference type="SUPFAM" id="SSF52540">
    <property type="entry name" value="P-loop containing nucleoside triphosphate hydrolases"/>
    <property type="match status" value="1"/>
</dbReference>
<dbReference type="GO" id="GO:0006355">
    <property type="term" value="P:regulation of DNA-templated transcription"/>
    <property type="evidence" value="ECO:0007669"/>
    <property type="project" value="InterPro"/>
</dbReference>
<dbReference type="Gene3D" id="1.10.8.60">
    <property type="match status" value="1"/>
</dbReference>
<dbReference type="InterPro" id="IPR025662">
    <property type="entry name" value="Sigma_54_int_dom_ATP-bd_1"/>
</dbReference>
<dbReference type="InterPro" id="IPR002197">
    <property type="entry name" value="HTH_Fis"/>
</dbReference>
<dbReference type="SUPFAM" id="SSF52172">
    <property type="entry name" value="CheY-like"/>
    <property type="match status" value="1"/>
</dbReference>
<dbReference type="InterPro" id="IPR002078">
    <property type="entry name" value="Sigma_54_int"/>
</dbReference>
<dbReference type="Pfam" id="PF00072">
    <property type="entry name" value="Response_reg"/>
    <property type="match status" value="1"/>
</dbReference>
<evidence type="ECO:0000313" key="8">
    <source>
        <dbReference type="EMBL" id="TWI64847.1"/>
    </source>
</evidence>
<dbReference type="EMBL" id="VLLC01000038">
    <property type="protein sequence ID" value="TWI64847.1"/>
    <property type="molecule type" value="Genomic_DNA"/>
</dbReference>
<keyword evidence="8" id="KW-0238">DNA-binding</keyword>
<dbReference type="InterPro" id="IPR001789">
    <property type="entry name" value="Sig_transdc_resp-reg_receiver"/>
</dbReference>
<dbReference type="PANTHER" id="PTHR32071:SF13">
    <property type="entry name" value="RESPONSE REGULATOR HSFA"/>
    <property type="match status" value="1"/>
</dbReference>
<dbReference type="AlphaFoldDB" id="A0A562R706"/>
<dbReference type="Gene3D" id="3.40.50.2300">
    <property type="match status" value="1"/>
</dbReference>
<feature type="domain" description="Sigma-54 factor interaction" evidence="6">
    <location>
        <begin position="151"/>
        <end position="379"/>
    </location>
</feature>
<keyword evidence="1" id="KW-0547">Nucleotide-binding</keyword>
<keyword evidence="4" id="KW-0804">Transcription</keyword>
<sequence>MSMENISVLVVEDETHSRNTYRILLRQAGFESIHLLDRGDAVLPFLKKNKVACILLDLNLPGTNGEALLPLIHEEYPHIPVLVLTGAHFVETAVRCMQRGAFDFMTKPVERERLLVGVRKALEVRDLADTARRFQGGKSQKLKHPELFSPILTHSPAMESLFHYMEAVAPSSLPVLITGETGTGKELIARVLHRLSGRTGDFVACNIAGLDETLISDTLFGHERGAFTHAEKKREGLVARAKNGTLFLDEIGEMSPQTQVKLLRFLQEGDYLPVGADTPRRSSARILAATNRHPEAMKEGKDFRKDLFYRLAPHSIHLPPLGERPEDIPLLLEHFTKQAAMDLNLPVPKIEKNLVQALQKHDFPGNIREFQGRVHDAVGKSRGMSLCHKHFHLPETLTAKSKKDDGFKPDHAFLPLDPFPSLADAEAALILEALHRERGNQTRAAELLGISRQTLNRKLRQDKKSPHG</sequence>
<name>A0A562R706_9BACT</name>
<dbReference type="OrthoDB" id="9814761at2"/>
<evidence type="ECO:0000256" key="5">
    <source>
        <dbReference type="PROSITE-ProRule" id="PRU00169"/>
    </source>
</evidence>
<keyword evidence="9" id="KW-1185">Reference proteome</keyword>
<feature type="domain" description="Response regulatory" evidence="7">
    <location>
        <begin position="7"/>
        <end position="122"/>
    </location>
</feature>
<dbReference type="PROSITE" id="PS50045">
    <property type="entry name" value="SIGMA54_INTERACT_4"/>
    <property type="match status" value="1"/>
</dbReference>
<evidence type="ECO:0000256" key="2">
    <source>
        <dbReference type="ARBA" id="ARBA00022840"/>
    </source>
</evidence>
<evidence type="ECO:0000259" key="6">
    <source>
        <dbReference type="PROSITE" id="PS50045"/>
    </source>
</evidence>
<dbReference type="Pfam" id="PF25601">
    <property type="entry name" value="AAA_lid_14"/>
    <property type="match status" value="1"/>
</dbReference>
<evidence type="ECO:0000256" key="1">
    <source>
        <dbReference type="ARBA" id="ARBA00022741"/>
    </source>
</evidence>
<dbReference type="InterPro" id="IPR058031">
    <property type="entry name" value="AAA_lid_NorR"/>
</dbReference>
<evidence type="ECO:0000259" key="7">
    <source>
        <dbReference type="PROSITE" id="PS50110"/>
    </source>
</evidence>
<dbReference type="Proteomes" id="UP000318307">
    <property type="component" value="Unassembled WGS sequence"/>
</dbReference>
<dbReference type="FunFam" id="3.40.50.300:FF:000006">
    <property type="entry name" value="DNA-binding transcriptional regulator NtrC"/>
    <property type="match status" value="1"/>
</dbReference>
<dbReference type="InterPro" id="IPR011006">
    <property type="entry name" value="CheY-like_superfamily"/>
</dbReference>